<feature type="binding site" evidence="9">
    <location>
        <position position="132"/>
    </location>
    <ligand>
        <name>substrate</name>
    </ligand>
</feature>
<dbReference type="FunFam" id="3.40.640.10:FF:000099">
    <property type="entry name" value="LL-diaminopimelate aminotransferase, chloroplastic"/>
    <property type="match status" value="1"/>
</dbReference>
<dbReference type="Gene3D" id="3.40.640.10">
    <property type="entry name" value="Type I PLP-dependent aspartate aminotransferase-like (Major domain)"/>
    <property type="match status" value="1"/>
</dbReference>
<dbReference type="NCBIfam" id="TIGR03542">
    <property type="entry name" value="DAPAT_plant"/>
    <property type="match status" value="1"/>
</dbReference>
<comment type="catalytic activity">
    <reaction evidence="8 9">
        <text>(2S,6S)-2,6-diaminopimelate + 2-oxoglutarate = (S)-2,3,4,5-tetrahydrodipicolinate + L-glutamate + H2O + H(+)</text>
        <dbReference type="Rhea" id="RHEA:23988"/>
        <dbReference type="ChEBI" id="CHEBI:15377"/>
        <dbReference type="ChEBI" id="CHEBI:15378"/>
        <dbReference type="ChEBI" id="CHEBI:16810"/>
        <dbReference type="ChEBI" id="CHEBI:16845"/>
        <dbReference type="ChEBI" id="CHEBI:29985"/>
        <dbReference type="ChEBI" id="CHEBI:57609"/>
        <dbReference type="EC" id="2.6.1.83"/>
    </reaction>
</comment>
<dbReference type="CDD" id="cd00609">
    <property type="entry name" value="AAT_like"/>
    <property type="match status" value="1"/>
</dbReference>
<dbReference type="RefSeq" id="WP_020815790.1">
    <property type="nucleotide sequence ID" value="NZ_ATAY01000034.1"/>
</dbReference>
<dbReference type="EC" id="2.6.1.83" evidence="3 9"/>
<dbReference type="Gene3D" id="3.90.1150.10">
    <property type="entry name" value="Aspartate Aminotransferase, domain 1"/>
    <property type="match status" value="1"/>
</dbReference>
<organism evidence="11 12">
    <name type="scientific">Ruminiclostridium papyrosolvens C7</name>
    <dbReference type="NCBI Taxonomy" id="1330534"/>
    <lineage>
        <taxon>Bacteria</taxon>
        <taxon>Bacillati</taxon>
        <taxon>Bacillota</taxon>
        <taxon>Clostridia</taxon>
        <taxon>Eubacteriales</taxon>
        <taxon>Oscillospiraceae</taxon>
        <taxon>Ruminiclostridium</taxon>
    </lineage>
</organism>
<comment type="caution">
    <text evidence="11">The sequence shown here is derived from an EMBL/GenBank/DDBJ whole genome shotgun (WGS) entry which is preliminary data.</text>
</comment>
<sequence>MATVNENHLKLPGNYLFAEIGKRVAAFKEQNPSADIIRLGIGDVTRPLPMACIDAMHKAVDDMSRIESFKGYPEYEGYDFLINKIIENDYKNRGIIIGFDEVFVSDGAKSDTANIQELFGLNSRIAVTDPVYPVYVDSNVMAGRTGDYIDGKWTNVTYLPCTSENGFVPELPKEKVDLIYLCLPNNPTGTTLTKEQLKVWVDYAAKNKSIILFDSAYEAFISEKDVPHSIYEIEGAKEVAIEFRSFSKTAGFTGTRCAYMVIPKELKAYTADGSEIGLNRLWYRRQATKFNGVSYIVQRGAEAVYSEEGQKQVKETISYYLSNASIIKNGLESIGIKVFGGVNAPYIWMQTPNGMDSWAFFDKLLSEANIVGTPGVGFGPSGQGYFRLTAFGSRENTQAAVERFKTRLKV</sequence>
<dbReference type="HAMAP" id="MF_01642">
    <property type="entry name" value="DapL_aminotrans_1"/>
    <property type="match status" value="1"/>
</dbReference>
<feature type="binding site" evidence="9">
    <location>
        <position position="256"/>
    </location>
    <ligand>
        <name>pyridoxal 5'-phosphate</name>
        <dbReference type="ChEBI" id="CHEBI:597326"/>
    </ligand>
</feature>
<comment type="subunit">
    <text evidence="9">Homodimer.</text>
</comment>
<feature type="binding site" evidence="9">
    <location>
        <position position="387"/>
    </location>
    <ligand>
        <name>substrate</name>
    </ligand>
</feature>
<comment type="pathway">
    <text evidence="2 9">Amino-acid biosynthesis; L-lysine biosynthesis via DAP pathway; LL-2,6-diaminopimelate from (S)-tetrahydrodipicolinate (aminotransferase route): step 1/1.</text>
</comment>
<dbReference type="GO" id="GO:0010285">
    <property type="term" value="F:L,L-diaminopimelate aminotransferase activity"/>
    <property type="evidence" value="ECO:0007669"/>
    <property type="project" value="UniProtKB-UniRule"/>
</dbReference>
<dbReference type="AlphaFoldDB" id="U4R151"/>
<evidence type="ECO:0000256" key="6">
    <source>
        <dbReference type="ARBA" id="ARBA00022679"/>
    </source>
</evidence>
<feature type="binding site" evidence="9">
    <location>
        <position position="132"/>
    </location>
    <ligand>
        <name>pyridoxal 5'-phosphate</name>
        <dbReference type="ChEBI" id="CHEBI:597326"/>
    </ligand>
</feature>
<evidence type="ECO:0000256" key="3">
    <source>
        <dbReference type="ARBA" id="ARBA00013138"/>
    </source>
</evidence>
<evidence type="ECO:0000256" key="5">
    <source>
        <dbReference type="ARBA" id="ARBA00022576"/>
    </source>
</evidence>
<dbReference type="UniPathway" id="UPA00034">
    <property type="reaction ID" value="UER00466"/>
</dbReference>
<feature type="domain" description="Aminotransferase class I/classII large" evidence="10">
    <location>
        <begin position="35"/>
        <end position="404"/>
    </location>
</feature>
<dbReference type="InterPro" id="IPR015424">
    <property type="entry name" value="PyrdxlP-dep_Trfase"/>
</dbReference>
<keyword evidence="6 9" id="KW-0808">Transferase</keyword>
<evidence type="ECO:0000256" key="9">
    <source>
        <dbReference type="HAMAP-Rule" id="MF_01642"/>
    </source>
</evidence>
<reference evidence="11 12" key="1">
    <citation type="journal article" date="2013" name="Genome Announc.">
        <title>Draft Genome Sequence of the Cellulolytic Bacterium Clostridium papyrosolvens C7 (ATCC 700395).</title>
        <authorList>
            <person name="Zepeda V."/>
            <person name="Dassa B."/>
            <person name="Borovok I."/>
            <person name="Lamed R."/>
            <person name="Bayer E.A."/>
            <person name="Cate J.H."/>
        </authorList>
    </citation>
    <scope>NUCLEOTIDE SEQUENCE [LARGE SCALE GENOMIC DNA]</scope>
    <source>
        <strain evidence="11 12">C7</strain>
    </source>
</reference>
<dbReference type="OrthoDB" id="9813612at2"/>
<dbReference type="InterPro" id="IPR019942">
    <property type="entry name" value="DapL/ALD1"/>
</dbReference>
<keyword evidence="5 9" id="KW-0032">Aminotransferase</keyword>
<dbReference type="GO" id="GO:0030170">
    <property type="term" value="F:pyridoxal phosphate binding"/>
    <property type="evidence" value="ECO:0007669"/>
    <property type="project" value="UniProtKB-UniRule"/>
</dbReference>
<comment type="similarity">
    <text evidence="9">Belongs to the class-I pyridoxal-phosphate-dependent aminotransferase family. LL-diaminopimelate aminotransferase subfamily.</text>
</comment>
<feature type="binding site" evidence="9">
    <location>
        <position position="291"/>
    </location>
    <ligand>
        <name>substrate</name>
    </ligand>
</feature>
<evidence type="ECO:0000256" key="1">
    <source>
        <dbReference type="ARBA" id="ARBA00001933"/>
    </source>
</evidence>
<dbReference type="GO" id="GO:0033362">
    <property type="term" value="P:lysine biosynthetic process via diaminopimelate, diaminopimelate-aminotransferase pathway"/>
    <property type="evidence" value="ECO:0007669"/>
    <property type="project" value="UniProtKB-UniRule"/>
</dbReference>
<evidence type="ECO:0000256" key="7">
    <source>
        <dbReference type="ARBA" id="ARBA00022898"/>
    </source>
</evidence>
<dbReference type="SUPFAM" id="SSF53383">
    <property type="entry name" value="PLP-dependent transferases"/>
    <property type="match status" value="1"/>
</dbReference>
<dbReference type="Pfam" id="PF00155">
    <property type="entry name" value="Aminotran_1_2"/>
    <property type="match status" value="1"/>
</dbReference>
<keyword evidence="7 9" id="KW-0663">Pyridoxal phosphate</keyword>
<evidence type="ECO:0000256" key="8">
    <source>
        <dbReference type="ARBA" id="ARBA00051934"/>
    </source>
</evidence>
<feature type="binding site" evidence="9">
    <location>
        <position position="72"/>
    </location>
    <ligand>
        <name>pyridoxal 5'-phosphate</name>
        <dbReference type="ChEBI" id="CHEBI:597326"/>
    </ligand>
</feature>
<protein>
    <recommendedName>
        <fullName evidence="4 9">LL-diaminopimelate aminotransferase</fullName>
        <shortName evidence="9">DAP-AT</shortName>
        <shortName evidence="9">DAP-aminotransferase</shortName>
        <shortName evidence="9">LL-DAP-aminotransferase</shortName>
        <ecNumber evidence="3 9">2.6.1.83</ecNumber>
    </recommendedName>
</protein>
<feature type="binding site" evidence="9">
    <location>
        <begin position="245"/>
        <end position="247"/>
    </location>
    <ligand>
        <name>pyridoxal 5'-phosphate</name>
        <dbReference type="ChEBI" id="CHEBI:597326"/>
    </ligand>
</feature>
<dbReference type="STRING" id="1330534.L323_11420"/>
<dbReference type="EMBL" id="ATAY01000034">
    <property type="protein sequence ID" value="EPR11726.1"/>
    <property type="molecule type" value="Genomic_DNA"/>
</dbReference>
<name>U4R151_9FIRM</name>
<dbReference type="InterPro" id="IPR004839">
    <property type="entry name" value="Aminotransferase_I/II_large"/>
</dbReference>
<evidence type="ECO:0000256" key="2">
    <source>
        <dbReference type="ARBA" id="ARBA00004982"/>
    </source>
</evidence>
<feature type="binding site" evidence="9">
    <location>
        <begin position="108"/>
        <end position="109"/>
    </location>
    <ligand>
        <name>pyridoxal 5'-phosphate</name>
        <dbReference type="ChEBI" id="CHEBI:597326"/>
    </ligand>
</feature>
<feature type="modified residue" description="N6-(pyridoxal phosphate)lysine" evidence="9">
    <location>
        <position position="248"/>
    </location>
</feature>
<feature type="binding site" evidence="9">
    <location>
        <position position="186"/>
    </location>
    <ligand>
        <name>substrate</name>
    </ligand>
</feature>
<feature type="binding site" evidence="9">
    <location>
        <position position="109"/>
    </location>
    <ligand>
        <name>substrate</name>
    </ligand>
</feature>
<dbReference type="PANTHER" id="PTHR43144">
    <property type="entry name" value="AMINOTRANSFERASE"/>
    <property type="match status" value="1"/>
</dbReference>
<feature type="binding site" evidence="9">
    <location>
        <position position="15"/>
    </location>
    <ligand>
        <name>substrate</name>
    </ligand>
</feature>
<feature type="binding site" evidence="9">
    <location>
        <position position="291"/>
    </location>
    <ligand>
        <name>pyridoxal 5'-phosphate</name>
        <dbReference type="ChEBI" id="CHEBI:597326"/>
    </ligand>
</feature>
<feature type="binding site" evidence="9">
    <location>
        <position position="186"/>
    </location>
    <ligand>
        <name>pyridoxal 5'-phosphate</name>
        <dbReference type="ChEBI" id="CHEBI:597326"/>
    </ligand>
</feature>
<gene>
    <name evidence="9" type="primary">dapL</name>
    <name evidence="11" type="ORF">L323_11420</name>
</gene>
<feature type="binding site" evidence="9">
    <location>
        <position position="217"/>
    </location>
    <ligand>
        <name>pyridoxal 5'-phosphate</name>
        <dbReference type="ChEBI" id="CHEBI:597326"/>
    </ligand>
</feature>
<evidence type="ECO:0000259" key="10">
    <source>
        <dbReference type="Pfam" id="PF00155"/>
    </source>
</evidence>
<comment type="cofactor">
    <cofactor evidence="1 9">
        <name>pyridoxal 5'-phosphate</name>
        <dbReference type="ChEBI" id="CHEBI:597326"/>
    </cofactor>
</comment>
<comment type="function">
    <text evidence="9">Involved in the synthesis of meso-diaminopimelate (m-DAP or DL-DAP), required for both lysine and peptidoglycan biosynthesis. Catalyzes the direct conversion of tetrahydrodipicolinate to LL-diaminopimelate.</text>
</comment>
<dbReference type="PATRIC" id="fig|1330534.3.peg.2277"/>
<accession>U4R151</accession>
<evidence type="ECO:0000313" key="12">
    <source>
        <dbReference type="Proteomes" id="UP000016860"/>
    </source>
</evidence>
<evidence type="ECO:0000256" key="4">
    <source>
        <dbReference type="ARBA" id="ARBA00018052"/>
    </source>
</evidence>
<proteinExistence type="inferred from homology"/>
<dbReference type="InterPro" id="IPR015421">
    <property type="entry name" value="PyrdxlP-dep_Trfase_major"/>
</dbReference>
<evidence type="ECO:0000313" key="11">
    <source>
        <dbReference type="EMBL" id="EPR11726.1"/>
    </source>
</evidence>
<feature type="binding site" evidence="9">
    <location>
        <position position="42"/>
    </location>
    <ligand>
        <name>substrate</name>
    </ligand>
</feature>
<dbReference type="InterPro" id="IPR015422">
    <property type="entry name" value="PyrdxlP-dep_Trfase_small"/>
</dbReference>
<dbReference type="Proteomes" id="UP000016860">
    <property type="component" value="Unassembled WGS sequence"/>
</dbReference>